<dbReference type="AlphaFoldDB" id="A0A0P9CTC5"/>
<reference evidence="1 2" key="1">
    <citation type="submission" date="2015-09" db="EMBL/GenBank/DDBJ databases">
        <title>Draft genome sequence of Alicyclobacillus ferrooxydans DSM 22381.</title>
        <authorList>
            <person name="Hemp J."/>
        </authorList>
    </citation>
    <scope>NUCLEOTIDE SEQUENCE [LARGE SCALE GENOMIC DNA]</scope>
    <source>
        <strain evidence="1 2">TC-34</strain>
    </source>
</reference>
<dbReference type="PATRIC" id="fig|471514.4.peg.3868"/>
<keyword evidence="2" id="KW-1185">Reference proteome</keyword>
<protein>
    <submittedName>
        <fullName evidence="1">Uncharacterized protein</fullName>
    </submittedName>
</protein>
<gene>
    <name evidence="1" type="ORF">AN477_22125</name>
</gene>
<evidence type="ECO:0000313" key="2">
    <source>
        <dbReference type="Proteomes" id="UP000050482"/>
    </source>
</evidence>
<dbReference type="EMBL" id="LJCO01000100">
    <property type="protein sequence ID" value="KPV39911.1"/>
    <property type="molecule type" value="Genomic_DNA"/>
</dbReference>
<comment type="caution">
    <text evidence="1">The sequence shown here is derived from an EMBL/GenBank/DDBJ whole genome shotgun (WGS) entry which is preliminary data.</text>
</comment>
<accession>A0A0P9CTC5</accession>
<name>A0A0P9CTC5_9BACL</name>
<proteinExistence type="predicted"/>
<organism evidence="1 2">
    <name type="scientific">Alicyclobacillus ferrooxydans</name>
    <dbReference type="NCBI Taxonomy" id="471514"/>
    <lineage>
        <taxon>Bacteria</taxon>
        <taxon>Bacillati</taxon>
        <taxon>Bacillota</taxon>
        <taxon>Bacilli</taxon>
        <taxon>Bacillales</taxon>
        <taxon>Alicyclobacillaceae</taxon>
        <taxon>Alicyclobacillus</taxon>
    </lineage>
</organism>
<dbReference type="Proteomes" id="UP000050482">
    <property type="component" value="Unassembled WGS sequence"/>
</dbReference>
<sequence length="193" mass="20445">METVDIITVDPVNNFISHISARLYTLLPVKQMSCPSHRAIKDDDHSFGVVGAAWASGLAGEPGTARESESPGDAADPVRSTIASASQSVADAPSGAKGLEEDSMLSAGEAACGEAACGEAARESSVLAGLCKFTAGSIDVFVFVAITNLLRRYLAEAILEHGREVHVGRKVCPDVRLWSDRQLSLVNRMAWVY</sequence>
<evidence type="ECO:0000313" key="1">
    <source>
        <dbReference type="EMBL" id="KPV39911.1"/>
    </source>
</evidence>